<keyword evidence="1" id="KW-1133">Transmembrane helix</keyword>
<feature type="transmembrane region" description="Helical" evidence="1">
    <location>
        <begin position="66"/>
        <end position="86"/>
    </location>
</feature>
<accession>V5DFA3</accession>
<sequence length="87" mass="10590">MCVKILLLCWRCISFIYFFLSFFLRSTFGRLRFFFYPLFFLFFVFVLFVFFSYVCGCVPSFLGFSFFFRAVPFMFFNLFFALAMIVS</sequence>
<gene>
    <name evidence="2" type="ORF">TCDM_05318</name>
</gene>
<reference evidence="2 3" key="1">
    <citation type="journal article" date="2014" name="Genome Announc.">
        <title>Trypanosoma cruzi Clone Dm28c Draft Genome Sequence.</title>
        <authorList>
            <person name="Grisard E.C."/>
            <person name="Teixeira S.M."/>
            <person name="de Almeida L.G."/>
            <person name="Stoco P.H."/>
            <person name="Gerber A.L."/>
            <person name="Talavera-Lopez C."/>
            <person name="Lima O.C."/>
            <person name="Andersson B."/>
            <person name="de Vasconcelos A.T."/>
        </authorList>
    </citation>
    <scope>NUCLEOTIDE SEQUENCE [LARGE SCALE GENOMIC DNA]</scope>
    <source>
        <strain evidence="2 3">Dm28c</strain>
    </source>
</reference>
<dbReference type="Proteomes" id="UP000017861">
    <property type="component" value="Unassembled WGS sequence"/>
</dbReference>
<organism evidence="2 3">
    <name type="scientific">Trypanosoma cruzi Dm28c</name>
    <dbReference type="NCBI Taxonomy" id="1416333"/>
    <lineage>
        <taxon>Eukaryota</taxon>
        <taxon>Discoba</taxon>
        <taxon>Euglenozoa</taxon>
        <taxon>Kinetoplastea</taxon>
        <taxon>Metakinetoplastina</taxon>
        <taxon>Trypanosomatida</taxon>
        <taxon>Trypanosomatidae</taxon>
        <taxon>Trypanosoma</taxon>
        <taxon>Schizotrypanum</taxon>
    </lineage>
</organism>
<name>V5DFA3_TRYCR</name>
<keyword evidence="1" id="KW-0812">Transmembrane</keyword>
<proteinExistence type="predicted"/>
<comment type="caution">
    <text evidence="2">The sequence shown here is derived from an EMBL/GenBank/DDBJ whole genome shotgun (WGS) entry which is preliminary data.</text>
</comment>
<dbReference type="VEuPathDB" id="TriTrypDB:TCDM_05318"/>
<dbReference type="EMBL" id="AYLP01000051">
    <property type="protein sequence ID" value="ESS66086.1"/>
    <property type="molecule type" value="Genomic_DNA"/>
</dbReference>
<evidence type="ECO:0000313" key="3">
    <source>
        <dbReference type="Proteomes" id="UP000017861"/>
    </source>
</evidence>
<evidence type="ECO:0000313" key="2">
    <source>
        <dbReference type="EMBL" id="ESS66086.1"/>
    </source>
</evidence>
<feature type="transmembrane region" description="Helical" evidence="1">
    <location>
        <begin position="7"/>
        <end position="28"/>
    </location>
</feature>
<keyword evidence="1" id="KW-0472">Membrane</keyword>
<protein>
    <submittedName>
        <fullName evidence="2">Uncharacterized protein</fullName>
    </submittedName>
</protein>
<feature type="transmembrane region" description="Helical" evidence="1">
    <location>
        <begin position="34"/>
        <end position="54"/>
    </location>
</feature>
<evidence type="ECO:0000256" key="1">
    <source>
        <dbReference type="SAM" id="Phobius"/>
    </source>
</evidence>
<dbReference type="AlphaFoldDB" id="V5DFA3"/>